<sequence>MTLEDYLHPCRDAPLRTRCLALAKFGFAGGAPTAPSPLPPLPPVWLAGLLRPRLAPPATRPRKSGGPAAADGETSYRSSLSGRGRVSPRICFPGEEAARRVA</sequence>
<dbReference type="EMBL" id="AP003218">
    <property type="protein sequence ID" value="BAD87029.1"/>
    <property type="molecule type" value="Genomic_DNA"/>
</dbReference>
<dbReference type="Proteomes" id="UP000000763">
    <property type="component" value="Chromosome 1"/>
</dbReference>
<reference evidence="3" key="1">
    <citation type="journal article" date="2002" name="Nature">
        <title>The genome sequence and structure of rice chromosome 1.</title>
        <authorList>
            <person name="Sasaki T."/>
            <person name="Matsumoto T."/>
            <person name="Yamamoto K."/>
            <person name="Sakata K."/>
            <person name="Baba T."/>
            <person name="Katayose Y."/>
            <person name="Wu J."/>
            <person name="Niimura Y."/>
            <person name="Cheng Z."/>
            <person name="Nagamura Y."/>
            <person name="Antonio B.A."/>
            <person name="Kanamori H."/>
            <person name="Hosokawa S."/>
            <person name="Masukawa M."/>
            <person name="Arikawa K."/>
            <person name="Chiden Y."/>
            <person name="Hayashi M."/>
            <person name="Okamoto M."/>
            <person name="Ando T."/>
            <person name="Aoki H."/>
            <person name="Arita K."/>
            <person name="Hamada M."/>
            <person name="Harada C."/>
            <person name="Hijishita S."/>
            <person name="Honda M."/>
            <person name="Ichikawa Y."/>
            <person name="Idonuma A."/>
            <person name="Iijima M."/>
            <person name="Ikeda M."/>
            <person name="Ikeno M."/>
            <person name="Itoh S."/>
            <person name="Itoh T."/>
            <person name="Itoh Y."/>
            <person name="Itoh Y."/>
            <person name="Iwabuchi A."/>
            <person name="Kamiya K."/>
            <person name="Karasawa W."/>
            <person name="Katagiri S."/>
            <person name="Kikuta A."/>
            <person name="Kobayashi N."/>
            <person name="Kono I."/>
            <person name="Machita K."/>
            <person name="Maehara T."/>
            <person name="Mizuno H."/>
            <person name="Mizubayashi T."/>
            <person name="Mukai Y."/>
            <person name="Nagasaki H."/>
            <person name="Nakashima M."/>
            <person name="Nakama Y."/>
            <person name="Nakamichi Y."/>
            <person name="Nakamura M."/>
            <person name="Namiki N."/>
            <person name="Negishi M."/>
            <person name="Ohta I."/>
            <person name="Ono N."/>
            <person name="Saji S."/>
            <person name="Sakai K."/>
            <person name="Shibata M."/>
            <person name="Shimokawa T."/>
            <person name="Shomura A."/>
            <person name="Song J."/>
            <person name="Takazaki Y."/>
            <person name="Terasawa K."/>
            <person name="Tsuji K."/>
            <person name="Waki K."/>
            <person name="Yamagata H."/>
            <person name="Yamane H."/>
            <person name="Yoshiki S."/>
            <person name="Yoshihara R."/>
            <person name="Yukawa K."/>
            <person name="Zhong H."/>
            <person name="Iwama H."/>
            <person name="Endo T."/>
            <person name="Ito H."/>
            <person name="Hahn J.H."/>
            <person name="Kim H.I."/>
            <person name="Eun M.Y."/>
            <person name="Yano M."/>
            <person name="Jiang J."/>
            <person name="Gojobori T."/>
        </authorList>
    </citation>
    <scope>NUCLEOTIDE SEQUENCE</scope>
</reference>
<reference evidence="4" key="2">
    <citation type="journal article" date="2005" name="Nature">
        <title>The map-based sequence of the rice genome.</title>
        <authorList>
            <consortium name="International rice genome sequencing project (IRGSP)"/>
            <person name="Matsumoto T."/>
            <person name="Wu J."/>
            <person name="Kanamori H."/>
            <person name="Katayose Y."/>
            <person name="Fujisawa M."/>
            <person name="Namiki N."/>
            <person name="Mizuno H."/>
            <person name="Yamamoto K."/>
            <person name="Antonio B.A."/>
            <person name="Baba T."/>
            <person name="Sakata K."/>
            <person name="Nagamura Y."/>
            <person name="Aoki H."/>
            <person name="Arikawa K."/>
            <person name="Arita K."/>
            <person name="Bito T."/>
            <person name="Chiden Y."/>
            <person name="Fujitsuka N."/>
            <person name="Fukunaka R."/>
            <person name="Hamada M."/>
            <person name="Harada C."/>
            <person name="Hayashi A."/>
            <person name="Hijishita S."/>
            <person name="Honda M."/>
            <person name="Hosokawa S."/>
            <person name="Ichikawa Y."/>
            <person name="Idonuma A."/>
            <person name="Iijima M."/>
            <person name="Ikeda M."/>
            <person name="Ikeno M."/>
            <person name="Ito K."/>
            <person name="Ito S."/>
            <person name="Ito T."/>
            <person name="Ito Y."/>
            <person name="Ito Y."/>
            <person name="Iwabuchi A."/>
            <person name="Kamiya K."/>
            <person name="Karasawa W."/>
            <person name="Kurita K."/>
            <person name="Katagiri S."/>
            <person name="Kikuta A."/>
            <person name="Kobayashi H."/>
            <person name="Kobayashi N."/>
            <person name="Machita K."/>
            <person name="Maehara T."/>
            <person name="Masukawa M."/>
            <person name="Mizubayashi T."/>
            <person name="Mukai Y."/>
            <person name="Nagasaki H."/>
            <person name="Nagata Y."/>
            <person name="Naito S."/>
            <person name="Nakashima M."/>
            <person name="Nakama Y."/>
            <person name="Nakamichi Y."/>
            <person name="Nakamura M."/>
            <person name="Meguro A."/>
            <person name="Negishi M."/>
            <person name="Ohta I."/>
            <person name="Ohta T."/>
            <person name="Okamoto M."/>
            <person name="Ono N."/>
            <person name="Saji S."/>
            <person name="Sakaguchi M."/>
            <person name="Sakai K."/>
            <person name="Shibata M."/>
            <person name="Shimokawa T."/>
            <person name="Song J."/>
            <person name="Takazaki Y."/>
            <person name="Terasawa K."/>
            <person name="Tsugane M."/>
            <person name="Tsuji K."/>
            <person name="Ueda S."/>
            <person name="Waki K."/>
            <person name="Yamagata H."/>
            <person name="Yamamoto M."/>
            <person name="Yamamoto S."/>
            <person name="Yamane H."/>
            <person name="Yoshiki S."/>
            <person name="Yoshihara R."/>
            <person name="Yukawa K."/>
            <person name="Zhong H."/>
            <person name="Yano M."/>
            <person name="Yuan Q."/>
            <person name="Ouyang S."/>
            <person name="Liu J."/>
            <person name="Jones K.M."/>
            <person name="Gansberger K."/>
            <person name="Moffat K."/>
            <person name="Hill J."/>
            <person name="Bera J."/>
            <person name="Fadrosh D."/>
            <person name="Jin S."/>
            <person name="Johri S."/>
            <person name="Kim M."/>
            <person name="Overton L."/>
            <person name="Reardon M."/>
            <person name="Tsitrin T."/>
            <person name="Vuong H."/>
            <person name="Weaver B."/>
            <person name="Ciecko A."/>
            <person name="Tallon L."/>
            <person name="Jackson J."/>
            <person name="Pai G."/>
            <person name="Aken S.V."/>
            <person name="Utterback T."/>
            <person name="Reidmuller S."/>
            <person name="Feldblyum T."/>
            <person name="Hsiao J."/>
            <person name="Zismann V."/>
            <person name="Iobst S."/>
            <person name="de Vazeille A.R."/>
            <person name="Buell C.R."/>
            <person name="Ying K."/>
            <person name="Li Y."/>
            <person name="Lu T."/>
            <person name="Huang Y."/>
            <person name="Zhao Q."/>
            <person name="Feng Q."/>
            <person name="Zhang L."/>
            <person name="Zhu J."/>
            <person name="Weng Q."/>
            <person name="Mu J."/>
            <person name="Lu Y."/>
            <person name="Fan D."/>
            <person name="Liu Y."/>
            <person name="Guan J."/>
            <person name="Zhang Y."/>
            <person name="Yu S."/>
            <person name="Liu X."/>
            <person name="Zhang Y."/>
            <person name="Hong G."/>
            <person name="Han B."/>
            <person name="Choisne N."/>
            <person name="Demange N."/>
            <person name="Orjeda G."/>
            <person name="Samain S."/>
            <person name="Cattolico L."/>
            <person name="Pelletier E."/>
            <person name="Couloux A."/>
            <person name="Segurens B."/>
            <person name="Wincker P."/>
            <person name="D'Hont A."/>
            <person name="Scarpelli C."/>
            <person name="Weissenbach J."/>
            <person name="Salanoubat M."/>
            <person name="Quetier F."/>
            <person name="Yu Y."/>
            <person name="Kim H.R."/>
            <person name="Rambo T."/>
            <person name="Currie J."/>
            <person name="Collura K."/>
            <person name="Luo M."/>
            <person name="Yang T."/>
            <person name="Ammiraju J.S.S."/>
            <person name="Engler F."/>
            <person name="Soderlund C."/>
            <person name="Wing R.A."/>
            <person name="Palmer L.E."/>
            <person name="de la Bastide M."/>
            <person name="Spiegel L."/>
            <person name="Nascimento L."/>
            <person name="Zutavern T."/>
            <person name="O'Shaughnessy A."/>
            <person name="Dike S."/>
            <person name="Dedhia N."/>
            <person name="Preston R."/>
            <person name="Balija V."/>
            <person name="McCombie W.R."/>
            <person name="Chow T."/>
            <person name="Chen H."/>
            <person name="Chung M."/>
            <person name="Chen C."/>
            <person name="Shaw J."/>
            <person name="Wu H."/>
            <person name="Hsiao K."/>
            <person name="Chao Y."/>
            <person name="Chu M."/>
            <person name="Cheng C."/>
            <person name="Hour A."/>
            <person name="Lee P."/>
            <person name="Lin S."/>
            <person name="Lin Y."/>
            <person name="Liou J."/>
            <person name="Liu S."/>
            <person name="Hsing Y."/>
            <person name="Raghuvanshi S."/>
            <person name="Mohanty A."/>
            <person name="Bharti A.K."/>
            <person name="Gaur A."/>
            <person name="Gupta V."/>
            <person name="Kumar D."/>
            <person name="Ravi V."/>
            <person name="Vij S."/>
            <person name="Kapur A."/>
            <person name="Khurana P."/>
            <person name="Khurana P."/>
            <person name="Khurana J.P."/>
            <person name="Tyagi A.K."/>
            <person name="Gaikwad K."/>
            <person name="Singh A."/>
            <person name="Dalal V."/>
            <person name="Srivastava S."/>
            <person name="Dixit A."/>
            <person name="Pal A.K."/>
            <person name="Ghazi I.A."/>
            <person name="Yadav M."/>
            <person name="Pandit A."/>
            <person name="Bhargava A."/>
            <person name="Sureshbabu K."/>
            <person name="Batra K."/>
            <person name="Sharma T.R."/>
            <person name="Mohapatra T."/>
            <person name="Singh N.K."/>
            <person name="Messing J."/>
            <person name="Nelson A.B."/>
            <person name="Fuks G."/>
            <person name="Kavchok S."/>
            <person name="Keizer G."/>
            <person name="Linton E."/>
            <person name="Llaca V."/>
            <person name="Song R."/>
            <person name="Tanyolac B."/>
            <person name="Young S."/>
            <person name="Ho-Il K."/>
            <person name="Hahn J.H."/>
            <person name="Sangsakoo G."/>
            <person name="Vanavichit A."/>
            <person name="de Mattos Luiz.A.T."/>
            <person name="Zimmer P.D."/>
            <person name="Malone G."/>
            <person name="Dellagostin O."/>
            <person name="de Oliveira A.C."/>
            <person name="Bevan M."/>
            <person name="Bancroft I."/>
            <person name="Minx P."/>
            <person name="Cordum H."/>
            <person name="Wilson R."/>
            <person name="Cheng Z."/>
            <person name="Jin W."/>
            <person name="Jiang J."/>
            <person name="Leong S.A."/>
            <person name="Iwama H."/>
            <person name="Gojobori T."/>
            <person name="Itoh T."/>
            <person name="Niimura Y."/>
            <person name="Fujii Y."/>
            <person name="Habara T."/>
            <person name="Sakai H."/>
            <person name="Sato Y."/>
            <person name="Wilson G."/>
            <person name="Kumar K."/>
            <person name="McCouch S."/>
            <person name="Juretic N."/>
            <person name="Hoen D."/>
            <person name="Wright S."/>
            <person name="Bruskiewich R."/>
            <person name="Bureau T."/>
            <person name="Miyao A."/>
            <person name="Hirochika H."/>
            <person name="Nishikawa T."/>
            <person name="Kadowaki K."/>
            <person name="Sugiura M."/>
            <person name="Burr B."/>
            <person name="Sasaki T."/>
        </authorList>
    </citation>
    <scope>NUCLEOTIDE SEQUENCE [LARGE SCALE GENOMIC DNA]</scope>
    <source>
        <strain evidence="4">cv. Nipponbare</strain>
    </source>
</reference>
<evidence type="ECO:0000313" key="4">
    <source>
        <dbReference type="Proteomes" id="UP000000763"/>
    </source>
</evidence>
<proteinExistence type="predicted"/>
<evidence type="ECO:0000313" key="2">
    <source>
        <dbReference type="EMBL" id="BAD86937.1"/>
    </source>
</evidence>
<gene>
    <name evidence="3" type="ORF">OSJNBb0021A09.33</name>
    <name evidence="2" type="ORF">P0638D12.7</name>
</gene>
<reference evidence="4" key="3">
    <citation type="journal article" date="2008" name="Nucleic Acids Res.">
        <title>The rice annotation project database (RAP-DB): 2008 update.</title>
        <authorList>
            <consortium name="The rice annotation project (RAP)"/>
        </authorList>
    </citation>
    <scope>GENOME REANNOTATION</scope>
    <source>
        <strain evidence="4">cv. Nipponbare</strain>
    </source>
</reference>
<dbReference type="AlphaFoldDB" id="Q5JNC8"/>
<evidence type="ECO:0000313" key="3">
    <source>
        <dbReference type="EMBL" id="BAD87029.1"/>
    </source>
</evidence>
<protein>
    <submittedName>
        <fullName evidence="3">Uncharacterized protein</fullName>
    </submittedName>
</protein>
<accession>Q5JNC8</accession>
<evidence type="ECO:0000256" key="1">
    <source>
        <dbReference type="SAM" id="MobiDB-lite"/>
    </source>
</evidence>
<name>Q5JNC8_ORYSJ</name>
<dbReference type="EMBL" id="AP002972">
    <property type="protein sequence ID" value="BAD86937.1"/>
    <property type="molecule type" value="Genomic_DNA"/>
</dbReference>
<feature type="region of interest" description="Disordered" evidence="1">
    <location>
        <begin position="55"/>
        <end position="102"/>
    </location>
</feature>
<organism evidence="3 4">
    <name type="scientific">Oryza sativa subsp. japonica</name>
    <name type="common">Rice</name>
    <dbReference type="NCBI Taxonomy" id="39947"/>
    <lineage>
        <taxon>Eukaryota</taxon>
        <taxon>Viridiplantae</taxon>
        <taxon>Streptophyta</taxon>
        <taxon>Embryophyta</taxon>
        <taxon>Tracheophyta</taxon>
        <taxon>Spermatophyta</taxon>
        <taxon>Magnoliopsida</taxon>
        <taxon>Liliopsida</taxon>
        <taxon>Poales</taxon>
        <taxon>Poaceae</taxon>
        <taxon>BOP clade</taxon>
        <taxon>Oryzoideae</taxon>
        <taxon>Oryzeae</taxon>
        <taxon>Oryzinae</taxon>
        <taxon>Oryza</taxon>
        <taxon>Oryza sativa</taxon>
    </lineage>
</organism>